<evidence type="ECO:0000313" key="3">
    <source>
        <dbReference type="EMBL" id="QFI63507.1"/>
    </source>
</evidence>
<proteinExistence type="predicted"/>
<gene>
    <name evidence="3" type="ORF">D0Y83_09640</name>
</gene>
<evidence type="ECO:0000256" key="1">
    <source>
        <dbReference type="SAM" id="MobiDB-lite"/>
    </source>
</evidence>
<dbReference type="PANTHER" id="PTHR42791">
    <property type="entry name" value="GNAT FAMILY ACETYLTRANSFERASE"/>
    <property type="match status" value="1"/>
</dbReference>
<dbReference type="InterPro" id="IPR052523">
    <property type="entry name" value="Trichothecene_AcTrans"/>
</dbReference>
<dbReference type="PROSITE" id="PS51186">
    <property type="entry name" value="GNAT"/>
    <property type="match status" value="1"/>
</dbReference>
<dbReference type="EMBL" id="CP032228">
    <property type="protein sequence ID" value="QFI63507.1"/>
    <property type="molecule type" value="Genomic_DNA"/>
</dbReference>
<evidence type="ECO:0000313" key="4">
    <source>
        <dbReference type="Proteomes" id="UP000325385"/>
    </source>
</evidence>
<dbReference type="Proteomes" id="UP000325385">
    <property type="component" value="Chromosome"/>
</dbReference>
<protein>
    <submittedName>
        <fullName evidence="3">GNAT family N-acetyltransferase</fullName>
    </submittedName>
</protein>
<dbReference type="InterPro" id="IPR000182">
    <property type="entry name" value="GNAT_dom"/>
</dbReference>
<keyword evidence="3" id="KW-0808">Transferase</keyword>
<dbReference type="Gene3D" id="3.40.630.30">
    <property type="match status" value="1"/>
</dbReference>
<name>A0A5P6NBV9_9SPHN</name>
<dbReference type="InterPro" id="IPR016181">
    <property type="entry name" value="Acyl_CoA_acyltransferase"/>
</dbReference>
<dbReference type="AlphaFoldDB" id="A0A5P6NBV9"/>
<dbReference type="SUPFAM" id="SSF55729">
    <property type="entry name" value="Acyl-CoA N-acyltransferases (Nat)"/>
    <property type="match status" value="1"/>
</dbReference>
<accession>A0A5P6NBV9</accession>
<evidence type="ECO:0000259" key="2">
    <source>
        <dbReference type="PROSITE" id="PS51186"/>
    </source>
</evidence>
<dbReference type="PANTHER" id="PTHR42791:SF1">
    <property type="entry name" value="N-ACETYLTRANSFERASE DOMAIN-CONTAINING PROTEIN"/>
    <property type="match status" value="1"/>
</dbReference>
<feature type="region of interest" description="Disordered" evidence="1">
    <location>
        <begin position="1"/>
        <end position="20"/>
    </location>
</feature>
<dbReference type="CDD" id="cd04301">
    <property type="entry name" value="NAT_SF"/>
    <property type="match status" value="1"/>
</dbReference>
<reference evidence="4" key="1">
    <citation type="submission" date="2018-09" db="EMBL/GenBank/DDBJ databases">
        <title>Nocardia yunnanensis sp. nov., an actinomycete isolated from a soil sample.</title>
        <authorList>
            <person name="Zhang J."/>
        </authorList>
    </citation>
    <scope>NUCLEOTIDE SEQUENCE [LARGE SCALE GENOMIC DNA]</scope>
    <source>
        <strain evidence="4">21-3</strain>
    </source>
</reference>
<feature type="domain" description="N-acetyltransferase" evidence="2">
    <location>
        <begin position="141"/>
        <end position="224"/>
    </location>
</feature>
<dbReference type="GO" id="GO:0016747">
    <property type="term" value="F:acyltransferase activity, transferring groups other than amino-acyl groups"/>
    <property type="evidence" value="ECO:0007669"/>
    <property type="project" value="InterPro"/>
</dbReference>
<sequence length="226" mass="24765">MPPPRPLSVPGLASRPAAEGRMRDTDIALPEGMYRAGPQQARKLGAITADAFRHDPFNLWLFGNFAGIENLFRLQAKRIYAPRGFCYTAGNEGACMWMLPGGDNSFGLADYAAFLAPTLLRCGPRAVRRGIRTGELMERRHPRFQHAYLFSIGVGATSRGTGLGRRLIRPVLDACDRHGVPAYLENSNPANTGFYATCGFEPHGEPIYPEAGSPPLVPMVRRPRGK</sequence>
<dbReference type="Pfam" id="PF00583">
    <property type="entry name" value="Acetyltransf_1"/>
    <property type="match status" value="1"/>
</dbReference>
<organism evidence="3 4">
    <name type="scientific">Qipengyuania flava</name>
    <dbReference type="NCBI Taxonomy" id="192812"/>
    <lineage>
        <taxon>Bacteria</taxon>
        <taxon>Pseudomonadati</taxon>
        <taxon>Pseudomonadota</taxon>
        <taxon>Alphaproteobacteria</taxon>
        <taxon>Sphingomonadales</taxon>
        <taxon>Erythrobacteraceae</taxon>
        <taxon>Qipengyuania</taxon>
    </lineage>
</organism>